<dbReference type="EMBL" id="FQUO01000009">
    <property type="protein sequence ID" value="SHF56647.1"/>
    <property type="molecule type" value="Genomic_DNA"/>
</dbReference>
<comment type="similarity">
    <text evidence="2">Belongs to the outer membrane factor (OMF) (TC 1.B.17) family.</text>
</comment>
<keyword evidence="8" id="KW-0732">Signal</keyword>
<accession>A0A1M5CPX5</accession>
<feature type="signal peptide" evidence="8">
    <location>
        <begin position="1"/>
        <end position="32"/>
    </location>
</feature>
<sequence length="464" mass="51596">MSNYKQMNKTKSGFRQVLMLAGMLLTFGWAQAQAPRELTLKEALNFALQANRDARTARLDVENAQYQIDEVRSRALPQINGSASLTHNPLLQQSALPNIFGANPNPNETILIAFGQKWNANAGVSLSQALFDKSVFTGLKAAKTTQEFYRVNAQLTEENVIESVATAYYQLLVQRQQVGVLDSTIKNTRRVQDVLTGLFESGLAKKIDVDRIKVNLSNLTSQRQQLLNGVTLMENQLKFLIGMPIQTPITIPDVARDAIQPQAVAVNDAVNLDTRTELQLLRRQEELLGYQKEAYKSEYYPSLSLGGNYSYQGISNKMPVFKGKEKGANWFDVAAVSLNLRIPIFNGGATKARLKQADVSIRKLQEDINNTGLALNLAHENAKTQINNSLITLNTQRENVDLAEEVYANTQNNYNNGLASLTDLLNAETSLTEANNNYSQALLNYRVAEIQLIKSRGQLKSLLN</sequence>
<reference evidence="9 10" key="1">
    <citation type="submission" date="2016-11" db="EMBL/GenBank/DDBJ databases">
        <authorList>
            <person name="Jaros S."/>
            <person name="Januszkiewicz K."/>
            <person name="Wedrychowicz H."/>
        </authorList>
    </citation>
    <scope>NUCLEOTIDE SEQUENCE [LARGE SCALE GENOMIC DNA]</scope>
    <source>
        <strain evidence="9 10">DSM 26897</strain>
    </source>
</reference>
<dbReference type="PANTHER" id="PTHR30026">
    <property type="entry name" value="OUTER MEMBRANE PROTEIN TOLC"/>
    <property type="match status" value="1"/>
</dbReference>
<dbReference type="Proteomes" id="UP000184368">
    <property type="component" value="Unassembled WGS sequence"/>
</dbReference>
<evidence type="ECO:0000256" key="8">
    <source>
        <dbReference type="SAM" id="SignalP"/>
    </source>
</evidence>
<dbReference type="AlphaFoldDB" id="A0A1M5CPX5"/>
<keyword evidence="7" id="KW-0998">Cell outer membrane</keyword>
<keyword evidence="6" id="KW-0472">Membrane</keyword>
<proteinExistence type="inferred from homology"/>
<dbReference type="GO" id="GO:0009279">
    <property type="term" value="C:cell outer membrane"/>
    <property type="evidence" value="ECO:0007669"/>
    <property type="project" value="UniProtKB-SubCell"/>
</dbReference>
<dbReference type="Gene3D" id="1.20.1600.10">
    <property type="entry name" value="Outer membrane efflux proteins (OEP)"/>
    <property type="match status" value="1"/>
</dbReference>
<evidence type="ECO:0000256" key="3">
    <source>
        <dbReference type="ARBA" id="ARBA00022448"/>
    </source>
</evidence>
<protein>
    <submittedName>
        <fullName evidence="9">Outer membrane protein TolC</fullName>
    </submittedName>
</protein>
<dbReference type="Pfam" id="PF02321">
    <property type="entry name" value="OEP"/>
    <property type="match status" value="2"/>
</dbReference>
<dbReference type="InterPro" id="IPR051906">
    <property type="entry name" value="TolC-like"/>
</dbReference>
<evidence type="ECO:0000256" key="7">
    <source>
        <dbReference type="ARBA" id="ARBA00023237"/>
    </source>
</evidence>
<evidence type="ECO:0000313" key="10">
    <source>
        <dbReference type="Proteomes" id="UP000184368"/>
    </source>
</evidence>
<evidence type="ECO:0000313" key="9">
    <source>
        <dbReference type="EMBL" id="SHF56647.1"/>
    </source>
</evidence>
<evidence type="ECO:0000256" key="6">
    <source>
        <dbReference type="ARBA" id="ARBA00023136"/>
    </source>
</evidence>
<name>A0A1M5CPX5_9BACT</name>
<organism evidence="9 10">
    <name type="scientific">Cnuella takakiae</name>
    <dbReference type="NCBI Taxonomy" id="1302690"/>
    <lineage>
        <taxon>Bacteria</taxon>
        <taxon>Pseudomonadati</taxon>
        <taxon>Bacteroidota</taxon>
        <taxon>Chitinophagia</taxon>
        <taxon>Chitinophagales</taxon>
        <taxon>Chitinophagaceae</taxon>
        <taxon>Cnuella</taxon>
    </lineage>
</organism>
<keyword evidence="10" id="KW-1185">Reference proteome</keyword>
<evidence type="ECO:0000256" key="1">
    <source>
        <dbReference type="ARBA" id="ARBA00004442"/>
    </source>
</evidence>
<dbReference type="InterPro" id="IPR003423">
    <property type="entry name" value="OMP_efflux"/>
</dbReference>
<dbReference type="GO" id="GO:1990281">
    <property type="term" value="C:efflux pump complex"/>
    <property type="evidence" value="ECO:0007669"/>
    <property type="project" value="TreeGrafter"/>
</dbReference>
<dbReference type="STRING" id="1302690.BUE76_08310"/>
<dbReference type="GO" id="GO:0015562">
    <property type="term" value="F:efflux transmembrane transporter activity"/>
    <property type="evidence" value="ECO:0007669"/>
    <property type="project" value="InterPro"/>
</dbReference>
<comment type="subcellular location">
    <subcellularLocation>
        <location evidence="1">Cell outer membrane</location>
    </subcellularLocation>
</comment>
<keyword evidence="3" id="KW-0813">Transport</keyword>
<dbReference type="PANTHER" id="PTHR30026:SF20">
    <property type="entry name" value="OUTER MEMBRANE PROTEIN TOLC"/>
    <property type="match status" value="1"/>
</dbReference>
<feature type="chain" id="PRO_5012228915" evidence="8">
    <location>
        <begin position="33"/>
        <end position="464"/>
    </location>
</feature>
<evidence type="ECO:0000256" key="4">
    <source>
        <dbReference type="ARBA" id="ARBA00022452"/>
    </source>
</evidence>
<evidence type="ECO:0000256" key="5">
    <source>
        <dbReference type="ARBA" id="ARBA00022692"/>
    </source>
</evidence>
<gene>
    <name evidence="9" type="ORF">SAMN05444008_109161</name>
</gene>
<keyword evidence="5" id="KW-0812">Transmembrane</keyword>
<keyword evidence="4" id="KW-1134">Transmembrane beta strand</keyword>
<evidence type="ECO:0000256" key="2">
    <source>
        <dbReference type="ARBA" id="ARBA00007613"/>
    </source>
</evidence>
<dbReference type="GO" id="GO:0015288">
    <property type="term" value="F:porin activity"/>
    <property type="evidence" value="ECO:0007669"/>
    <property type="project" value="TreeGrafter"/>
</dbReference>
<dbReference type="SUPFAM" id="SSF56954">
    <property type="entry name" value="Outer membrane efflux proteins (OEP)"/>
    <property type="match status" value="1"/>
</dbReference>